<evidence type="ECO:0000313" key="5">
    <source>
        <dbReference type="EMBL" id="RRT63662.1"/>
    </source>
</evidence>
<accession>A0A426ZI58</accession>
<comment type="caution">
    <text evidence="5">The sequence shown here is derived from an EMBL/GenBank/DDBJ whole genome shotgun (WGS) entry which is preliminary data.</text>
</comment>
<proteinExistence type="inferred from homology"/>
<dbReference type="InterPro" id="IPR037229">
    <property type="entry name" value="Ribosomal_bL35_sf"/>
</dbReference>
<dbReference type="EMBL" id="AMZH03006499">
    <property type="protein sequence ID" value="RRT63662.1"/>
    <property type="molecule type" value="Genomic_DNA"/>
</dbReference>
<dbReference type="InterPro" id="IPR001706">
    <property type="entry name" value="Ribosomal_bL35"/>
</dbReference>
<dbReference type="InterPro" id="IPR021137">
    <property type="entry name" value="Ribosomal_bL35-like"/>
</dbReference>
<dbReference type="AlphaFoldDB" id="A0A426ZI58"/>
<dbReference type="PANTHER" id="PTHR33343:SF1">
    <property type="entry name" value="LARGE RIBOSOMAL SUBUNIT PROTEIN BL35M"/>
    <property type="match status" value="1"/>
</dbReference>
<evidence type="ECO:0000256" key="4">
    <source>
        <dbReference type="RuleBase" id="RU000568"/>
    </source>
</evidence>
<keyword evidence="3 4" id="KW-0687">Ribonucleoprotein</keyword>
<comment type="similarity">
    <text evidence="1 4">Belongs to the bacterial ribosomal protein bL35 family.</text>
</comment>
<evidence type="ECO:0000256" key="2">
    <source>
        <dbReference type="ARBA" id="ARBA00022980"/>
    </source>
</evidence>
<gene>
    <name evidence="5" type="ORF">B296_00022799</name>
</gene>
<keyword evidence="2 4" id="KW-0689">Ribosomal protein</keyword>
<dbReference type="GO" id="GO:0015934">
    <property type="term" value="C:large ribosomal subunit"/>
    <property type="evidence" value="ECO:0007669"/>
    <property type="project" value="TreeGrafter"/>
</dbReference>
<organism evidence="5 6">
    <name type="scientific">Ensete ventricosum</name>
    <name type="common">Abyssinian banana</name>
    <name type="synonym">Musa ensete</name>
    <dbReference type="NCBI Taxonomy" id="4639"/>
    <lineage>
        <taxon>Eukaryota</taxon>
        <taxon>Viridiplantae</taxon>
        <taxon>Streptophyta</taxon>
        <taxon>Embryophyta</taxon>
        <taxon>Tracheophyta</taxon>
        <taxon>Spermatophyta</taxon>
        <taxon>Magnoliopsida</taxon>
        <taxon>Liliopsida</taxon>
        <taxon>Zingiberales</taxon>
        <taxon>Musaceae</taxon>
        <taxon>Ensete</taxon>
    </lineage>
</organism>
<name>A0A426ZI58_ENSVE</name>
<dbReference type="Gene3D" id="4.10.410.60">
    <property type="match status" value="1"/>
</dbReference>
<dbReference type="Proteomes" id="UP000287651">
    <property type="component" value="Unassembled WGS sequence"/>
</dbReference>
<dbReference type="PANTHER" id="PTHR33343">
    <property type="entry name" value="54S RIBOSOMAL PROTEIN BL35M"/>
    <property type="match status" value="1"/>
</dbReference>
<evidence type="ECO:0000313" key="6">
    <source>
        <dbReference type="Proteomes" id="UP000287651"/>
    </source>
</evidence>
<dbReference type="SUPFAM" id="SSF143034">
    <property type="entry name" value="L35p-like"/>
    <property type="match status" value="1"/>
</dbReference>
<dbReference type="GO" id="GO:0003735">
    <property type="term" value="F:structural constituent of ribosome"/>
    <property type="evidence" value="ECO:0007669"/>
    <property type="project" value="InterPro"/>
</dbReference>
<dbReference type="GO" id="GO:0006412">
    <property type="term" value="P:translation"/>
    <property type="evidence" value="ECO:0007669"/>
    <property type="project" value="InterPro"/>
</dbReference>
<evidence type="ECO:0000256" key="3">
    <source>
        <dbReference type="ARBA" id="ARBA00023274"/>
    </source>
</evidence>
<sequence>MTLSPGNKLSSSTAMSGSPLLLCRDPFPIPSSPSSQKPSSALTVFAAKGYKMKTHKVPSLYVFWSFLIHLTGKNPSFMGLKASAKRFRVTGRGEIVRRRAGKQHLLAKNTKRKLRLSKMVTLYPITSRFCFAFDVLVVVHQRFRHFVRVIVCILYWDYHLAALNHGLRVLTHLKAWPASTVPSSEVEHLSISLEWSEFMEKGKGLARRWAVEFAENSYSSSPVDVPDPMGFSRSSSDPVLPSLFLSLS</sequence>
<dbReference type="PRINTS" id="PR00064">
    <property type="entry name" value="RIBOSOMALL35"/>
</dbReference>
<protein>
    <recommendedName>
        <fullName evidence="4">50S ribosomal protein L35</fullName>
    </recommendedName>
</protein>
<dbReference type="Pfam" id="PF01632">
    <property type="entry name" value="Ribosomal_L35p"/>
    <property type="match status" value="1"/>
</dbReference>
<reference evidence="5 6" key="1">
    <citation type="journal article" date="2014" name="Agronomy (Basel)">
        <title>A Draft Genome Sequence for Ensete ventricosum, the Drought-Tolerant Tree Against Hunger.</title>
        <authorList>
            <person name="Harrison J."/>
            <person name="Moore K.A."/>
            <person name="Paszkiewicz K."/>
            <person name="Jones T."/>
            <person name="Grant M."/>
            <person name="Ambacheew D."/>
            <person name="Muzemil S."/>
            <person name="Studholme D.J."/>
        </authorList>
    </citation>
    <scope>NUCLEOTIDE SEQUENCE [LARGE SCALE GENOMIC DNA]</scope>
</reference>
<evidence type="ECO:0000256" key="1">
    <source>
        <dbReference type="ARBA" id="ARBA00006598"/>
    </source>
</evidence>